<evidence type="ECO:0000313" key="2">
    <source>
        <dbReference type="Proteomes" id="UP001321473"/>
    </source>
</evidence>
<dbReference type="EMBL" id="JARKHS020012459">
    <property type="protein sequence ID" value="KAK8776885.1"/>
    <property type="molecule type" value="Genomic_DNA"/>
</dbReference>
<dbReference type="AlphaFoldDB" id="A0AAQ4EQA3"/>
<accession>A0AAQ4EQA3</accession>
<gene>
    <name evidence="1" type="ORF">V5799_029772</name>
</gene>
<name>A0AAQ4EQA3_AMBAM</name>
<proteinExistence type="predicted"/>
<sequence length="67" mass="7632">MWIYDQRPFARKIAKILPSLVSPQNKNTTTFNPDASDTKSEVKGKFGRLSLKISKVPVEDRLERQVG</sequence>
<comment type="caution">
    <text evidence="1">The sequence shown here is derived from an EMBL/GenBank/DDBJ whole genome shotgun (WGS) entry which is preliminary data.</text>
</comment>
<protein>
    <submittedName>
        <fullName evidence="1">Uncharacterized protein</fullName>
    </submittedName>
</protein>
<reference evidence="1 2" key="1">
    <citation type="journal article" date="2023" name="Arcadia Sci">
        <title>De novo assembly of a long-read Amblyomma americanum tick genome.</title>
        <authorList>
            <person name="Chou S."/>
            <person name="Poskanzer K.E."/>
            <person name="Rollins M."/>
            <person name="Thuy-Boun P.S."/>
        </authorList>
    </citation>
    <scope>NUCLEOTIDE SEQUENCE [LARGE SCALE GENOMIC DNA]</scope>
    <source>
        <strain evidence="1">F_SG_1</strain>
        <tissue evidence="1">Salivary glands</tissue>
    </source>
</reference>
<evidence type="ECO:0000313" key="1">
    <source>
        <dbReference type="EMBL" id="KAK8776885.1"/>
    </source>
</evidence>
<keyword evidence="2" id="KW-1185">Reference proteome</keyword>
<dbReference type="Proteomes" id="UP001321473">
    <property type="component" value="Unassembled WGS sequence"/>
</dbReference>
<organism evidence="1 2">
    <name type="scientific">Amblyomma americanum</name>
    <name type="common">Lone star tick</name>
    <dbReference type="NCBI Taxonomy" id="6943"/>
    <lineage>
        <taxon>Eukaryota</taxon>
        <taxon>Metazoa</taxon>
        <taxon>Ecdysozoa</taxon>
        <taxon>Arthropoda</taxon>
        <taxon>Chelicerata</taxon>
        <taxon>Arachnida</taxon>
        <taxon>Acari</taxon>
        <taxon>Parasitiformes</taxon>
        <taxon>Ixodida</taxon>
        <taxon>Ixodoidea</taxon>
        <taxon>Ixodidae</taxon>
        <taxon>Amblyomminae</taxon>
        <taxon>Amblyomma</taxon>
    </lineage>
</organism>